<dbReference type="SMART" id="SM00086">
    <property type="entry name" value="PAC"/>
    <property type="match status" value="1"/>
</dbReference>
<dbReference type="Gene3D" id="3.30.70.270">
    <property type="match status" value="1"/>
</dbReference>
<dbReference type="InterPro" id="IPR043128">
    <property type="entry name" value="Rev_trsase/Diguanyl_cyclase"/>
</dbReference>
<dbReference type="CDD" id="cd00130">
    <property type="entry name" value="PAS"/>
    <property type="match status" value="1"/>
</dbReference>
<name>A0A1K1LE30_9BACT</name>
<dbReference type="InterPro" id="IPR000160">
    <property type="entry name" value="GGDEF_dom"/>
</dbReference>
<dbReference type="Proteomes" id="UP000186323">
    <property type="component" value="Chromosome I"/>
</dbReference>
<feature type="domain" description="PAC" evidence="1">
    <location>
        <begin position="241"/>
        <end position="294"/>
    </location>
</feature>
<evidence type="ECO:0000259" key="1">
    <source>
        <dbReference type="PROSITE" id="PS50113"/>
    </source>
</evidence>
<sequence>MGGDIICCRAIVLERFPCGTPRLLVGALTRLDGRGRWYQPGAEGRWIYDRAREEYTLDRNCARLLHLPDSGALRLSRQAIRDMMGPETVRVLSTRFSRLLSARDHDGSFVERVLLTLPDGSRKDFLACGTLVGHDDSGTPVYVTGNLVPRGGEEGQEALSSKNCEISLMALFGSGDGLWDWNMETNTIYYSPRYIAMLGYDQRRFGHTFESWRDKLHPDERPAVLKRQMDIIMSPRYGDSYEQSFRMLKADGTYCWILSRARVLRRNAHGRATRLIGLHTDITATQGERDRLAEMIEYDSLTDVHSLVYFHNELDRLDRQPDREVSVISCDVNGLKLINDYLGHDTGNSMLQTAARLLRSSLRSTDCVARLGGDEFAVLLPRCNLRDAARVLEKIREVFRHYNEHSGHVPVIMSFGLSGAEEAPSLREALALADRRMLHEKHGSRLVSGHAIKAWIEKRKDCVVSLEESRYDG</sequence>
<organism evidence="3 4">
    <name type="scientific">Desulfovibrio piger</name>
    <dbReference type="NCBI Taxonomy" id="901"/>
    <lineage>
        <taxon>Bacteria</taxon>
        <taxon>Pseudomonadati</taxon>
        <taxon>Thermodesulfobacteriota</taxon>
        <taxon>Desulfovibrionia</taxon>
        <taxon>Desulfovibrionales</taxon>
        <taxon>Desulfovibrionaceae</taxon>
        <taxon>Desulfovibrio</taxon>
    </lineage>
</organism>
<dbReference type="InterPro" id="IPR000700">
    <property type="entry name" value="PAS-assoc_C"/>
</dbReference>
<dbReference type="PANTHER" id="PTHR44757:SF2">
    <property type="entry name" value="BIOFILM ARCHITECTURE MAINTENANCE PROTEIN MBAA"/>
    <property type="match status" value="1"/>
</dbReference>
<reference evidence="4" key="1">
    <citation type="submission" date="2016-10" db="EMBL/GenBank/DDBJ databases">
        <authorList>
            <person name="Wegmann U."/>
        </authorList>
    </citation>
    <scope>NUCLEOTIDE SEQUENCE [LARGE SCALE GENOMIC DNA]</scope>
</reference>
<dbReference type="InterPro" id="IPR035965">
    <property type="entry name" value="PAS-like_dom_sf"/>
</dbReference>
<dbReference type="NCBIfam" id="TIGR00254">
    <property type="entry name" value="GGDEF"/>
    <property type="match status" value="1"/>
</dbReference>
<accession>A0A1K1LE30</accession>
<dbReference type="Pfam" id="PF08447">
    <property type="entry name" value="PAS_3"/>
    <property type="match status" value="1"/>
</dbReference>
<dbReference type="InterPro" id="IPR052155">
    <property type="entry name" value="Biofilm_reg_signaling"/>
</dbReference>
<dbReference type="Pfam" id="PF00990">
    <property type="entry name" value="GGDEF"/>
    <property type="match status" value="1"/>
</dbReference>
<evidence type="ECO:0000259" key="2">
    <source>
        <dbReference type="PROSITE" id="PS50887"/>
    </source>
</evidence>
<dbReference type="SUPFAM" id="SSF55785">
    <property type="entry name" value="PYP-like sensor domain (PAS domain)"/>
    <property type="match status" value="1"/>
</dbReference>
<proteinExistence type="predicted"/>
<dbReference type="CDD" id="cd01949">
    <property type="entry name" value="GGDEF"/>
    <property type="match status" value="1"/>
</dbReference>
<dbReference type="InterPro" id="IPR001610">
    <property type="entry name" value="PAC"/>
</dbReference>
<dbReference type="AlphaFoldDB" id="A0A1K1LE30"/>
<dbReference type="SMART" id="SM00267">
    <property type="entry name" value="GGDEF"/>
    <property type="match status" value="1"/>
</dbReference>
<protein>
    <submittedName>
        <fullName evidence="3">Uncharacterized protein</fullName>
    </submittedName>
</protein>
<dbReference type="InterPro" id="IPR029787">
    <property type="entry name" value="Nucleotide_cyclase"/>
</dbReference>
<dbReference type="SUPFAM" id="SSF55073">
    <property type="entry name" value="Nucleotide cyclase"/>
    <property type="match status" value="1"/>
</dbReference>
<feature type="domain" description="GGDEF" evidence="2">
    <location>
        <begin position="323"/>
        <end position="457"/>
    </location>
</feature>
<dbReference type="PROSITE" id="PS50113">
    <property type="entry name" value="PAC"/>
    <property type="match status" value="1"/>
</dbReference>
<keyword evidence="4" id="KW-1185">Reference proteome</keyword>
<dbReference type="PANTHER" id="PTHR44757">
    <property type="entry name" value="DIGUANYLATE CYCLASE DGCP"/>
    <property type="match status" value="1"/>
</dbReference>
<evidence type="ECO:0000313" key="4">
    <source>
        <dbReference type="Proteomes" id="UP000186323"/>
    </source>
</evidence>
<dbReference type="PROSITE" id="PS50887">
    <property type="entry name" value="GGDEF"/>
    <property type="match status" value="1"/>
</dbReference>
<dbReference type="InterPro" id="IPR000014">
    <property type="entry name" value="PAS"/>
</dbReference>
<gene>
    <name evidence="3" type="ORF">DESPIGER_1133</name>
</gene>
<dbReference type="EMBL" id="LT630450">
    <property type="protein sequence ID" value="SFV72985.1"/>
    <property type="molecule type" value="Genomic_DNA"/>
</dbReference>
<dbReference type="KEGG" id="dpg:DESPIGER_1133"/>
<evidence type="ECO:0000313" key="3">
    <source>
        <dbReference type="EMBL" id="SFV72985.1"/>
    </source>
</evidence>
<dbReference type="Gene3D" id="3.30.450.20">
    <property type="entry name" value="PAS domain"/>
    <property type="match status" value="1"/>
</dbReference>
<dbReference type="InterPro" id="IPR013655">
    <property type="entry name" value="PAS_fold_3"/>
</dbReference>